<proteinExistence type="predicted"/>
<evidence type="ECO:0000313" key="2">
    <source>
        <dbReference type="EMBL" id="ORY87301.1"/>
    </source>
</evidence>
<keyword evidence="3" id="KW-1185">Reference proteome</keyword>
<evidence type="ECO:0000256" key="1">
    <source>
        <dbReference type="SAM" id="MobiDB-lite"/>
    </source>
</evidence>
<organism evidence="2 3">
    <name type="scientific">Neocallimastix californiae</name>
    <dbReference type="NCBI Taxonomy" id="1754190"/>
    <lineage>
        <taxon>Eukaryota</taxon>
        <taxon>Fungi</taxon>
        <taxon>Fungi incertae sedis</taxon>
        <taxon>Chytridiomycota</taxon>
        <taxon>Chytridiomycota incertae sedis</taxon>
        <taxon>Neocallimastigomycetes</taxon>
        <taxon>Neocallimastigales</taxon>
        <taxon>Neocallimastigaceae</taxon>
        <taxon>Neocallimastix</taxon>
    </lineage>
</organism>
<gene>
    <name evidence="2" type="ORF">LY90DRAFT_696697</name>
</gene>
<feature type="region of interest" description="Disordered" evidence="1">
    <location>
        <begin position="1"/>
        <end position="65"/>
    </location>
</feature>
<feature type="compositionally biased region" description="Basic and acidic residues" evidence="1">
    <location>
        <begin position="9"/>
        <end position="19"/>
    </location>
</feature>
<feature type="compositionally biased region" description="Basic residues" evidence="1">
    <location>
        <begin position="34"/>
        <end position="52"/>
    </location>
</feature>
<accession>A0A1Y2FTF8</accession>
<dbReference type="EMBL" id="MCOG01000001">
    <property type="protein sequence ID" value="ORY87301.1"/>
    <property type="molecule type" value="Genomic_DNA"/>
</dbReference>
<sequence length="120" mass="13326">MTSKRRVSRKSDKNADKKSSSSSAITSATALAILRRRQLKRTSMKHTRKNPSPKRSPSSKNDVTPGVVFRFSYDPFLIDVSSTLLRKSSYDENGNYSSTVYSENETSAPNSNSLITESLS</sequence>
<feature type="compositionally biased region" description="Low complexity" evidence="1">
    <location>
        <begin position="20"/>
        <end position="33"/>
    </location>
</feature>
<dbReference type="Proteomes" id="UP000193920">
    <property type="component" value="Unassembled WGS sequence"/>
</dbReference>
<reference evidence="2 3" key="1">
    <citation type="submission" date="2016-08" db="EMBL/GenBank/DDBJ databases">
        <title>A Parts List for Fungal Cellulosomes Revealed by Comparative Genomics.</title>
        <authorList>
            <consortium name="DOE Joint Genome Institute"/>
            <person name="Haitjema C.H."/>
            <person name="Gilmore S.P."/>
            <person name="Henske J.K."/>
            <person name="Solomon K.V."/>
            <person name="De Groot R."/>
            <person name="Kuo A."/>
            <person name="Mondo S.J."/>
            <person name="Salamov A.A."/>
            <person name="Labutti K."/>
            <person name="Zhao Z."/>
            <person name="Chiniquy J."/>
            <person name="Barry K."/>
            <person name="Brewer H.M."/>
            <person name="Purvine S.O."/>
            <person name="Wright A.T."/>
            <person name="Boxma B."/>
            <person name="Van Alen T."/>
            <person name="Hackstein J.H."/>
            <person name="Baker S.E."/>
            <person name="Grigoriev I.V."/>
            <person name="O'Malley M.A."/>
        </authorList>
    </citation>
    <scope>NUCLEOTIDE SEQUENCE [LARGE SCALE GENOMIC DNA]</scope>
    <source>
        <strain evidence="2 3">G1</strain>
    </source>
</reference>
<dbReference type="AlphaFoldDB" id="A0A1Y2FTF8"/>
<evidence type="ECO:0000313" key="3">
    <source>
        <dbReference type="Proteomes" id="UP000193920"/>
    </source>
</evidence>
<comment type="caution">
    <text evidence="2">The sequence shown here is derived from an EMBL/GenBank/DDBJ whole genome shotgun (WGS) entry which is preliminary data.</text>
</comment>
<feature type="region of interest" description="Disordered" evidence="1">
    <location>
        <begin position="89"/>
        <end position="120"/>
    </location>
</feature>
<name>A0A1Y2FTF8_9FUNG</name>
<protein>
    <submittedName>
        <fullName evidence="2">Uncharacterized protein</fullName>
    </submittedName>
</protein>